<dbReference type="OrthoDB" id="1717591at2759"/>
<accession>A0A835LHF1</accession>
<comment type="caution">
    <text evidence="3">The sequence shown here is derived from an EMBL/GenBank/DDBJ whole genome shotgun (WGS) entry which is preliminary data.</text>
</comment>
<organism evidence="3 4">
    <name type="scientific">Coptis chinensis</name>
    <dbReference type="NCBI Taxonomy" id="261450"/>
    <lineage>
        <taxon>Eukaryota</taxon>
        <taxon>Viridiplantae</taxon>
        <taxon>Streptophyta</taxon>
        <taxon>Embryophyta</taxon>
        <taxon>Tracheophyta</taxon>
        <taxon>Spermatophyta</taxon>
        <taxon>Magnoliopsida</taxon>
        <taxon>Ranunculales</taxon>
        <taxon>Ranunculaceae</taxon>
        <taxon>Coptidoideae</taxon>
        <taxon>Coptis</taxon>
    </lineage>
</organism>
<dbReference type="EMBL" id="JADFTS010000007">
    <property type="protein sequence ID" value="KAF9595673.1"/>
    <property type="molecule type" value="Genomic_DNA"/>
</dbReference>
<feature type="region of interest" description="Disordered" evidence="1">
    <location>
        <begin position="18"/>
        <end position="49"/>
    </location>
</feature>
<evidence type="ECO:0000313" key="3">
    <source>
        <dbReference type="EMBL" id="KAF9595673.1"/>
    </source>
</evidence>
<name>A0A835LHF1_9MAGN</name>
<feature type="transmembrane region" description="Helical" evidence="2">
    <location>
        <begin position="53"/>
        <end position="73"/>
    </location>
</feature>
<keyword evidence="2" id="KW-1133">Transmembrane helix</keyword>
<keyword evidence="4" id="KW-1185">Reference proteome</keyword>
<keyword evidence="2" id="KW-0472">Membrane</keyword>
<feature type="compositionally biased region" description="Polar residues" evidence="1">
    <location>
        <begin position="40"/>
        <end position="49"/>
    </location>
</feature>
<keyword evidence="2" id="KW-0812">Transmembrane</keyword>
<evidence type="ECO:0000256" key="2">
    <source>
        <dbReference type="SAM" id="Phobius"/>
    </source>
</evidence>
<reference evidence="3 4" key="1">
    <citation type="submission" date="2020-10" db="EMBL/GenBank/DDBJ databases">
        <title>The Coptis chinensis genome and diversification of protoberbering-type alkaloids.</title>
        <authorList>
            <person name="Wang B."/>
            <person name="Shu S."/>
            <person name="Song C."/>
            <person name="Liu Y."/>
        </authorList>
    </citation>
    <scope>NUCLEOTIDE SEQUENCE [LARGE SCALE GENOMIC DNA]</scope>
    <source>
        <strain evidence="3">HL-2020</strain>
        <tissue evidence="3">Leaf</tissue>
    </source>
</reference>
<dbReference type="AlphaFoldDB" id="A0A835LHF1"/>
<protein>
    <submittedName>
        <fullName evidence="3">Uncharacterized protein</fullName>
    </submittedName>
</protein>
<proteinExistence type="predicted"/>
<gene>
    <name evidence="3" type="ORF">IFM89_002577</name>
</gene>
<sequence>MRKASSTTNIVDDLTSIFGGASSSGEFRDVEGKPRKKTKSGSPPTHTGSAANLWRLAFLYLFVFMIIFTCHLINVENLFKCID</sequence>
<evidence type="ECO:0000256" key="1">
    <source>
        <dbReference type="SAM" id="MobiDB-lite"/>
    </source>
</evidence>
<evidence type="ECO:0000313" key="4">
    <source>
        <dbReference type="Proteomes" id="UP000631114"/>
    </source>
</evidence>
<dbReference type="Proteomes" id="UP000631114">
    <property type="component" value="Unassembled WGS sequence"/>
</dbReference>